<comment type="catalytic activity">
    <reaction evidence="7 8">
        <text>D-glyceraldehyde 3-phosphate = dihydroxyacetone phosphate</text>
        <dbReference type="Rhea" id="RHEA:18585"/>
        <dbReference type="ChEBI" id="CHEBI:57642"/>
        <dbReference type="ChEBI" id="CHEBI:59776"/>
        <dbReference type="EC" id="5.3.1.1"/>
    </reaction>
</comment>
<dbReference type="UniPathway" id="UPA00109">
    <property type="reaction ID" value="UER00189"/>
</dbReference>
<dbReference type="NCBIfam" id="TIGR00419">
    <property type="entry name" value="tim"/>
    <property type="match status" value="1"/>
</dbReference>
<dbReference type="HOGENOM" id="CLU_024251_2_3_10"/>
<comment type="similarity">
    <text evidence="2 7 8">Belongs to the triosephosphate isomerase family.</text>
</comment>
<dbReference type="HAMAP" id="MF_00147_B">
    <property type="entry name" value="TIM_B"/>
    <property type="match status" value="1"/>
</dbReference>
<dbReference type="InterPro" id="IPR020861">
    <property type="entry name" value="Triosephosphate_isomerase_AS"/>
</dbReference>
<proteinExistence type="inferred from homology"/>
<dbReference type="PANTHER" id="PTHR21139:SF42">
    <property type="entry name" value="TRIOSEPHOSPHATE ISOMERASE"/>
    <property type="match status" value="1"/>
</dbReference>
<evidence type="ECO:0000256" key="1">
    <source>
        <dbReference type="ARBA" id="ARBA00004680"/>
    </source>
</evidence>
<keyword evidence="3 7" id="KW-0312">Gluconeogenesis</keyword>
<dbReference type="RefSeq" id="WP_012466585.1">
    <property type="nucleotide sequence ID" value="NC_010803.1"/>
</dbReference>
<dbReference type="GO" id="GO:0006096">
    <property type="term" value="P:glycolytic process"/>
    <property type="evidence" value="ECO:0007669"/>
    <property type="project" value="UniProtKB-UniRule"/>
</dbReference>
<evidence type="ECO:0000256" key="4">
    <source>
        <dbReference type="ARBA" id="ARBA00022490"/>
    </source>
</evidence>
<feature type="binding site" evidence="7">
    <location>
        <begin position="234"/>
        <end position="235"/>
    </location>
    <ligand>
        <name>substrate</name>
    </ligand>
</feature>
<dbReference type="EC" id="5.3.1.1" evidence="7 8"/>
<name>B3EE10_CHLL2</name>
<dbReference type="SUPFAM" id="SSF51351">
    <property type="entry name" value="Triosephosphate isomerase (TIM)"/>
    <property type="match status" value="1"/>
</dbReference>
<feature type="binding site" evidence="7">
    <location>
        <position position="173"/>
    </location>
    <ligand>
        <name>substrate</name>
    </ligand>
</feature>
<keyword evidence="5 7" id="KW-0324">Glycolysis</keyword>
<dbReference type="Proteomes" id="UP000008841">
    <property type="component" value="Chromosome"/>
</dbReference>
<dbReference type="AlphaFoldDB" id="B3EE10"/>
<dbReference type="GO" id="GO:0006094">
    <property type="term" value="P:gluconeogenesis"/>
    <property type="evidence" value="ECO:0007669"/>
    <property type="project" value="UniProtKB-UniRule"/>
</dbReference>
<comment type="subcellular location">
    <subcellularLocation>
        <location evidence="7 8">Cytoplasm</location>
    </subcellularLocation>
</comment>
<evidence type="ECO:0000256" key="7">
    <source>
        <dbReference type="HAMAP-Rule" id="MF_00147"/>
    </source>
</evidence>
<dbReference type="Pfam" id="PF00121">
    <property type="entry name" value="TIM"/>
    <property type="match status" value="1"/>
</dbReference>
<dbReference type="FunFam" id="3.20.20.70:FF:000016">
    <property type="entry name" value="Triosephosphate isomerase"/>
    <property type="match status" value="1"/>
</dbReference>
<dbReference type="InterPro" id="IPR035990">
    <property type="entry name" value="TIM_sf"/>
</dbReference>
<dbReference type="GO" id="GO:0046166">
    <property type="term" value="P:glyceraldehyde-3-phosphate biosynthetic process"/>
    <property type="evidence" value="ECO:0007669"/>
    <property type="project" value="TreeGrafter"/>
</dbReference>
<comment type="subunit">
    <text evidence="7 8">Homodimer.</text>
</comment>
<dbReference type="InterPro" id="IPR013785">
    <property type="entry name" value="Aldolase_TIM"/>
</dbReference>
<dbReference type="InterPro" id="IPR022896">
    <property type="entry name" value="TrioseP_Isoase_bac/euk"/>
</dbReference>
<organism evidence="9 10">
    <name type="scientific">Chlorobium limicola (strain DSM 245 / NBRC 103803 / 6330)</name>
    <dbReference type="NCBI Taxonomy" id="290315"/>
    <lineage>
        <taxon>Bacteria</taxon>
        <taxon>Pseudomonadati</taxon>
        <taxon>Chlorobiota</taxon>
        <taxon>Chlorobiia</taxon>
        <taxon>Chlorobiales</taxon>
        <taxon>Chlorobiaceae</taxon>
        <taxon>Chlorobium/Pelodictyon group</taxon>
        <taxon>Chlorobium</taxon>
    </lineage>
</organism>
<evidence type="ECO:0000256" key="5">
    <source>
        <dbReference type="ARBA" id="ARBA00023152"/>
    </source>
</evidence>
<dbReference type="GO" id="GO:0004807">
    <property type="term" value="F:triose-phosphate isomerase activity"/>
    <property type="evidence" value="ECO:0007669"/>
    <property type="project" value="UniProtKB-UniRule"/>
</dbReference>
<feature type="active site" description="Electrophile" evidence="7">
    <location>
        <position position="97"/>
    </location>
</feature>
<accession>B3EE10</accession>
<evidence type="ECO:0000256" key="8">
    <source>
        <dbReference type="RuleBase" id="RU363013"/>
    </source>
</evidence>
<comment type="pathway">
    <text evidence="7 8">Carbohydrate biosynthesis; gluconeogenesis.</text>
</comment>
<dbReference type="OrthoDB" id="9809429at2"/>
<evidence type="ECO:0000313" key="9">
    <source>
        <dbReference type="EMBL" id="ACD90712.1"/>
    </source>
</evidence>
<comment type="pathway">
    <text evidence="1 7 8">Carbohydrate degradation; glycolysis; D-glyceraldehyde 3-phosphate from glycerone phosphate: step 1/1.</text>
</comment>
<sequence length="251" mass="25992">MKRTNIVAGNWKMNLTIAESVELASAVIAELGSGFSGCEAGIAPTCPALFETGKLLASGSLFLAAQNCHYENDGAFTGEVSARMILGAGCTYVIIGHSERRQLFGETDEIVNRKVSKALQEGLRVILCVGETLEEREGGITGDVVTRQVKAGLAGIAGIGDLVIAYEPVWAIGTGKTASSEQAQEVHALIRKTVSELYGAEAADGLRIQYGGSVKPSNAAELFAMPDIDGGLIGGASLNAADFAAIVKAAC</sequence>
<gene>
    <name evidence="7" type="primary">tpiA</name>
    <name evidence="9" type="ordered locus">Clim_1670</name>
</gene>
<dbReference type="PANTHER" id="PTHR21139">
    <property type="entry name" value="TRIOSEPHOSPHATE ISOMERASE"/>
    <property type="match status" value="1"/>
</dbReference>
<dbReference type="GO" id="GO:0005829">
    <property type="term" value="C:cytosol"/>
    <property type="evidence" value="ECO:0007669"/>
    <property type="project" value="TreeGrafter"/>
</dbReference>
<dbReference type="CDD" id="cd00311">
    <property type="entry name" value="TIM"/>
    <property type="match status" value="1"/>
</dbReference>
<dbReference type="Gene3D" id="3.20.20.70">
    <property type="entry name" value="Aldolase class I"/>
    <property type="match status" value="1"/>
</dbReference>
<keyword evidence="4 7" id="KW-0963">Cytoplasm</keyword>
<feature type="active site" description="Proton acceptor" evidence="7">
    <location>
        <position position="167"/>
    </location>
</feature>
<dbReference type="GO" id="GO:0019563">
    <property type="term" value="P:glycerol catabolic process"/>
    <property type="evidence" value="ECO:0007669"/>
    <property type="project" value="TreeGrafter"/>
</dbReference>
<evidence type="ECO:0000313" key="10">
    <source>
        <dbReference type="Proteomes" id="UP000008841"/>
    </source>
</evidence>
<dbReference type="PROSITE" id="PS00171">
    <property type="entry name" value="TIM_1"/>
    <property type="match status" value="1"/>
</dbReference>
<dbReference type="EMBL" id="CP001097">
    <property type="protein sequence ID" value="ACD90712.1"/>
    <property type="molecule type" value="Genomic_DNA"/>
</dbReference>
<dbReference type="InterPro" id="IPR000652">
    <property type="entry name" value="Triosephosphate_isomerase"/>
</dbReference>
<dbReference type="KEGG" id="cli:Clim_1670"/>
<reference evidence="9 10" key="1">
    <citation type="submission" date="2008-05" db="EMBL/GenBank/DDBJ databases">
        <title>Complete sequence of Chlorobium limicola DSM 245.</title>
        <authorList>
            <consortium name="US DOE Joint Genome Institute"/>
            <person name="Lucas S."/>
            <person name="Copeland A."/>
            <person name="Lapidus A."/>
            <person name="Glavina del Rio T."/>
            <person name="Dalin E."/>
            <person name="Tice H."/>
            <person name="Bruce D."/>
            <person name="Goodwin L."/>
            <person name="Pitluck S."/>
            <person name="Schmutz J."/>
            <person name="Larimer F."/>
            <person name="Land M."/>
            <person name="Hauser L."/>
            <person name="Kyrpides N."/>
            <person name="Ovchinnikova G."/>
            <person name="Zhao F."/>
            <person name="Li T."/>
            <person name="Liu Z."/>
            <person name="Overmann J."/>
            <person name="Bryant D.A."/>
            <person name="Richardson P."/>
        </authorList>
    </citation>
    <scope>NUCLEOTIDE SEQUENCE [LARGE SCALE GENOMIC DNA]</scope>
    <source>
        <strain evidence="10">DSM 245 / NBRC 103803 / 6330</strain>
    </source>
</reference>
<evidence type="ECO:0000256" key="6">
    <source>
        <dbReference type="ARBA" id="ARBA00023235"/>
    </source>
</evidence>
<dbReference type="eggNOG" id="COG0149">
    <property type="taxonomic scope" value="Bacteria"/>
</dbReference>
<dbReference type="PROSITE" id="PS51440">
    <property type="entry name" value="TIM_2"/>
    <property type="match status" value="1"/>
</dbReference>
<protein>
    <recommendedName>
        <fullName evidence="7 8">Triosephosphate isomerase</fullName>
        <shortName evidence="7">TIM</shortName>
        <shortName evidence="7">TPI</shortName>
        <ecNumber evidence="7 8">5.3.1.1</ecNumber>
    </recommendedName>
    <alternativeName>
        <fullName evidence="7">Triose-phosphate isomerase</fullName>
    </alternativeName>
</protein>
<dbReference type="STRING" id="290315.Clim_1670"/>
<dbReference type="UniPathway" id="UPA00138"/>
<comment type="function">
    <text evidence="7">Involved in the gluconeogenesis. Catalyzes stereospecifically the conversion of dihydroxyacetone phosphate (DHAP) to D-glyceraldehyde-3-phosphate (G3P).</text>
</comment>
<feature type="binding site" evidence="7">
    <location>
        <position position="213"/>
    </location>
    <ligand>
        <name>substrate</name>
    </ligand>
</feature>
<feature type="binding site" evidence="7">
    <location>
        <begin position="10"/>
        <end position="12"/>
    </location>
    <ligand>
        <name>substrate</name>
    </ligand>
</feature>
<evidence type="ECO:0000256" key="2">
    <source>
        <dbReference type="ARBA" id="ARBA00007422"/>
    </source>
</evidence>
<keyword evidence="6 7" id="KW-0413">Isomerase</keyword>
<dbReference type="SMR" id="B3EE10"/>
<evidence type="ECO:0000256" key="3">
    <source>
        <dbReference type="ARBA" id="ARBA00022432"/>
    </source>
</evidence>